<protein>
    <submittedName>
        <fullName evidence="2">Uncharacterized protein</fullName>
    </submittedName>
</protein>
<evidence type="ECO:0000313" key="3">
    <source>
        <dbReference type="Proteomes" id="UP001162060"/>
    </source>
</evidence>
<evidence type="ECO:0000256" key="1">
    <source>
        <dbReference type="SAM" id="MobiDB-lite"/>
    </source>
</evidence>
<evidence type="ECO:0000313" key="2">
    <source>
        <dbReference type="EMBL" id="CAK7930507.1"/>
    </source>
</evidence>
<reference evidence="2" key="1">
    <citation type="submission" date="2024-01" db="EMBL/GenBank/DDBJ databases">
        <authorList>
            <person name="Webb A."/>
        </authorList>
    </citation>
    <scope>NUCLEOTIDE SEQUENCE</scope>
    <source>
        <strain evidence="2">Pm1</strain>
    </source>
</reference>
<feature type="compositionally biased region" description="Low complexity" evidence="1">
    <location>
        <begin position="23"/>
        <end position="39"/>
    </location>
</feature>
<dbReference type="Proteomes" id="UP001162060">
    <property type="component" value="Unassembled WGS sequence"/>
</dbReference>
<gene>
    <name evidence="2" type="ORF">PM001_LOCUS15657</name>
</gene>
<dbReference type="EMBL" id="CAKLBY020000168">
    <property type="protein sequence ID" value="CAK7930507.1"/>
    <property type="molecule type" value="Genomic_DNA"/>
</dbReference>
<feature type="region of interest" description="Disordered" evidence="1">
    <location>
        <begin position="1"/>
        <end position="39"/>
    </location>
</feature>
<proteinExistence type="predicted"/>
<sequence>MHVADAGPGGVASMMPERVQDTPPQSDSSPGSESLPLGPATRYAASALGVYHDPSDPDFVGSSDVEVLDDSSIADDDFFDVYDDDQLGPVAGELPYQAGSTAVAAGPHETVSTAVSIFVPLPFDDRLGGQTHILPSRVGYDEHTSIAQGAMSSAFNLDMAHVHHQLAVTSRVLGPRIDQSQPESRQQDTALSVAGLSSTDHPPWLLLRGSFTADARVGSVTGHVQLQPSMY</sequence>
<dbReference type="AlphaFoldDB" id="A0AAV1U9B0"/>
<name>A0AAV1U9B0_9STRA</name>
<accession>A0AAV1U9B0</accession>
<comment type="caution">
    <text evidence="2">The sequence shown here is derived from an EMBL/GenBank/DDBJ whole genome shotgun (WGS) entry which is preliminary data.</text>
</comment>
<organism evidence="2 3">
    <name type="scientific">Peronospora matthiolae</name>
    <dbReference type="NCBI Taxonomy" id="2874970"/>
    <lineage>
        <taxon>Eukaryota</taxon>
        <taxon>Sar</taxon>
        <taxon>Stramenopiles</taxon>
        <taxon>Oomycota</taxon>
        <taxon>Peronosporomycetes</taxon>
        <taxon>Peronosporales</taxon>
        <taxon>Peronosporaceae</taxon>
        <taxon>Peronospora</taxon>
    </lineage>
</organism>